<dbReference type="Gene3D" id="3.40.50.2300">
    <property type="match status" value="1"/>
</dbReference>
<evidence type="ECO:0000259" key="5">
    <source>
        <dbReference type="PROSITE" id="PS50043"/>
    </source>
</evidence>
<dbReference type="InterPro" id="IPR000792">
    <property type="entry name" value="Tscrpt_reg_LuxR_C"/>
</dbReference>
<dbReference type="SMART" id="SM00421">
    <property type="entry name" value="HTH_LUXR"/>
    <property type="match status" value="1"/>
</dbReference>
<evidence type="ECO:0000256" key="2">
    <source>
        <dbReference type="ARBA" id="ARBA00023125"/>
    </source>
</evidence>
<dbReference type="Proteomes" id="UP001152519">
    <property type="component" value="Unassembled WGS sequence"/>
</dbReference>
<gene>
    <name evidence="6" type="ORF">SCOCK_10194</name>
</gene>
<name>A0A9W4DMN8_9ACTN</name>
<dbReference type="AlphaFoldDB" id="A0A9W4DMN8"/>
<keyword evidence="1" id="KW-0805">Transcription regulation</keyword>
<feature type="region of interest" description="Disordered" evidence="4">
    <location>
        <begin position="1"/>
        <end position="21"/>
    </location>
</feature>
<dbReference type="GO" id="GO:0003677">
    <property type="term" value="F:DNA binding"/>
    <property type="evidence" value="ECO:0007669"/>
    <property type="project" value="UniProtKB-KW"/>
</dbReference>
<dbReference type="RefSeq" id="WP_251483720.1">
    <property type="nucleotide sequence ID" value="NZ_CAJSLV010000001.1"/>
</dbReference>
<dbReference type="EMBL" id="CAJSLV010000001">
    <property type="protein sequence ID" value="CAG6390726.1"/>
    <property type="molecule type" value="Genomic_DNA"/>
</dbReference>
<keyword evidence="2 6" id="KW-0238">DNA-binding</keyword>
<evidence type="ECO:0000256" key="1">
    <source>
        <dbReference type="ARBA" id="ARBA00023015"/>
    </source>
</evidence>
<evidence type="ECO:0000313" key="6">
    <source>
        <dbReference type="EMBL" id="CAG6390726.1"/>
    </source>
</evidence>
<evidence type="ECO:0000256" key="3">
    <source>
        <dbReference type="ARBA" id="ARBA00023163"/>
    </source>
</evidence>
<keyword evidence="7" id="KW-1185">Reference proteome</keyword>
<feature type="domain" description="HTH luxR-type" evidence="5">
    <location>
        <begin position="164"/>
        <end position="229"/>
    </location>
</feature>
<dbReference type="PANTHER" id="PTHR44688">
    <property type="entry name" value="DNA-BINDING TRANSCRIPTIONAL ACTIVATOR DEVR_DOSR"/>
    <property type="match status" value="1"/>
</dbReference>
<dbReference type="InterPro" id="IPR016032">
    <property type="entry name" value="Sig_transdc_resp-reg_C-effctor"/>
</dbReference>
<comment type="caution">
    <text evidence="6">The sequence shown here is derived from an EMBL/GenBank/DDBJ whole genome shotgun (WGS) entry which is preliminary data.</text>
</comment>
<accession>A0A9W4DMN8</accession>
<dbReference type="PANTHER" id="PTHR44688:SF16">
    <property type="entry name" value="DNA-BINDING TRANSCRIPTIONAL ACTIVATOR DEVR_DOSR"/>
    <property type="match status" value="1"/>
</dbReference>
<reference evidence="6" key="1">
    <citation type="submission" date="2021-05" db="EMBL/GenBank/DDBJ databases">
        <authorList>
            <person name="Arsene-Ploetze F."/>
        </authorList>
    </citation>
    <scope>NUCLEOTIDE SEQUENCE</scope>
    <source>
        <strain evidence="6">DSM 42138</strain>
    </source>
</reference>
<dbReference type="GO" id="GO:0006355">
    <property type="term" value="P:regulation of DNA-templated transcription"/>
    <property type="evidence" value="ECO:0007669"/>
    <property type="project" value="InterPro"/>
</dbReference>
<organism evidence="6 7">
    <name type="scientific">Actinacidiphila cocklensis</name>
    <dbReference type="NCBI Taxonomy" id="887465"/>
    <lineage>
        <taxon>Bacteria</taxon>
        <taxon>Bacillati</taxon>
        <taxon>Actinomycetota</taxon>
        <taxon>Actinomycetes</taxon>
        <taxon>Kitasatosporales</taxon>
        <taxon>Streptomycetaceae</taxon>
        <taxon>Actinacidiphila</taxon>
    </lineage>
</organism>
<evidence type="ECO:0000256" key="4">
    <source>
        <dbReference type="SAM" id="MobiDB-lite"/>
    </source>
</evidence>
<sequence>MRREEVRTLGEADPARGSGSSRTVQIVVLSEDTLTAQGVEAHLTADDRVLVLPPDTEERPDVVLVITGEVTDRTLTSIQRFSQDDPADNPLLMLVARKPTAKQLVRVVAMGLVAFMPREGTTLADITDTLCVVTRGAASLPQPLLGSLLEQIRTRRWNDPTADAGDGPASFTSREIAVLRQLAAGFSTAEIAAALHYSERTVKYVIHEMIVRHGLRNRVHAVAYALKQGLL</sequence>
<feature type="compositionally biased region" description="Basic and acidic residues" evidence="4">
    <location>
        <begin position="1"/>
        <end position="14"/>
    </location>
</feature>
<evidence type="ECO:0000313" key="7">
    <source>
        <dbReference type="Proteomes" id="UP001152519"/>
    </source>
</evidence>
<dbReference type="PRINTS" id="PR00038">
    <property type="entry name" value="HTHLUXR"/>
</dbReference>
<protein>
    <submittedName>
        <fullName evidence="6">DNA-binding response regulator, NarL/FixJ family, contains REC and HTH domains</fullName>
    </submittedName>
</protein>
<dbReference type="PROSITE" id="PS50043">
    <property type="entry name" value="HTH_LUXR_2"/>
    <property type="match status" value="1"/>
</dbReference>
<proteinExistence type="predicted"/>
<dbReference type="Pfam" id="PF00196">
    <property type="entry name" value="GerE"/>
    <property type="match status" value="1"/>
</dbReference>
<dbReference type="SUPFAM" id="SSF46894">
    <property type="entry name" value="C-terminal effector domain of the bipartite response regulators"/>
    <property type="match status" value="1"/>
</dbReference>
<dbReference type="CDD" id="cd06170">
    <property type="entry name" value="LuxR_C_like"/>
    <property type="match status" value="1"/>
</dbReference>
<keyword evidence="3" id="KW-0804">Transcription</keyword>